<dbReference type="SUPFAM" id="SSF51569">
    <property type="entry name" value="Aldolase"/>
    <property type="match status" value="1"/>
</dbReference>
<evidence type="ECO:0000313" key="1">
    <source>
        <dbReference type="EMBL" id="RTZ50435.1"/>
    </source>
</evidence>
<proteinExistence type="predicted"/>
<evidence type="ECO:0000313" key="2">
    <source>
        <dbReference type="Proteomes" id="UP000276953"/>
    </source>
</evidence>
<protein>
    <submittedName>
        <fullName evidence="1">Uncharacterized protein</fullName>
    </submittedName>
</protein>
<dbReference type="InterPro" id="IPR000887">
    <property type="entry name" value="Aldlse_KDPG_KHG"/>
</dbReference>
<dbReference type="AlphaFoldDB" id="A0A432E1D0"/>
<dbReference type="Pfam" id="PF01081">
    <property type="entry name" value="Aldolase"/>
    <property type="match status" value="1"/>
</dbReference>
<dbReference type="Gene3D" id="3.20.20.70">
    <property type="entry name" value="Aldolase class I"/>
    <property type="match status" value="1"/>
</dbReference>
<comment type="caution">
    <text evidence="1">The sequence shown here is derived from an EMBL/GenBank/DDBJ whole genome shotgun (WGS) entry which is preliminary data.</text>
</comment>
<dbReference type="InterPro" id="IPR013785">
    <property type="entry name" value="Aldolase_TIM"/>
</dbReference>
<organism evidence="1 2">
    <name type="scientific">Chryseobacterium arthrosphaerae</name>
    <dbReference type="NCBI Taxonomy" id="651561"/>
    <lineage>
        <taxon>Bacteria</taxon>
        <taxon>Pseudomonadati</taxon>
        <taxon>Bacteroidota</taxon>
        <taxon>Flavobacteriia</taxon>
        <taxon>Flavobacteriales</taxon>
        <taxon>Weeksellaceae</taxon>
        <taxon>Chryseobacterium group</taxon>
        <taxon>Chryseobacterium</taxon>
    </lineage>
</organism>
<dbReference type="EMBL" id="RYFC01000001">
    <property type="protein sequence ID" value="RTZ50435.1"/>
    <property type="molecule type" value="Genomic_DNA"/>
</dbReference>
<name>A0A432E1D0_9FLAO</name>
<dbReference type="GO" id="GO:0016829">
    <property type="term" value="F:lyase activity"/>
    <property type="evidence" value="ECO:0007669"/>
    <property type="project" value="InterPro"/>
</dbReference>
<gene>
    <name evidence="1" type="ORF">EJ377_01350</name>
</gene>
<dbReference type="Proteomes" id="UP000276953">
    <property type="component" value="Unassembled WGS sequence"/>
</dbReference>
<accession>A0A432E1D0</accession>
<reference evidence="1 2" key="1">
    <citation type="submission" date="2018-12" db="EMBL/GenBank/DDBJ databases">
        <title>Draft Genome Sequence of Chryseobacterium arthrosphaerae strain ED882-96 Isolated from the Blood of a Patient with Liver Cirrhosis in Taiwan.</title>
        <authorList>
            <person name="Lin J.-N."/>
            <person name="Lai C.-H."/>
            <person name="Yang C.-H."/>
            <person name="Huang Y.-H."/>
        </authorList>
    </citation>
    <scope>NUCLEOTIDE SEQUENCE [LARGE SCALE GENOMIC DNA]</scope>
    <source>
        <strain evidence="1 2">ED882-96</strain>
    </source>
</reference>
<sequence length="67" mass="7453">MGEICTSKKYPSDSGCFTPSDINIAYQNGLKLVKIFPADALGKKYIKSVQPVFPGMSLCQREHQCRI</sequence>